<dbReference type="GO" id="GO:0016020">
    <property type="term" value="C:membrane"/>
    <property type="evidence" value="ECO:0007669"/>
    <property type="project" value="InterPro"/>
</dbReference>
<keyword evidence="11" id="KW-1185">Reference proteome</keyword>
<feature type="chain" id="PRO_5034636186" description="Gram-positive cocci surface proteins LPxTG domain-containing protein" evidence="6">
    <location>
        <begin position="39"/>
        <end position="428"/>
    </location>
</feature>
<comment type="caution">
    <text evidence="8">The sequence shown here is derived from an EMBL/GenBank/DDBJ whole genome shotgun (WGS) entry which is preliminary data.</text>
</comment>
<keyword evidence="5" id="KW-0812">Transmembrane</keyword>
<evidence type="ECO:0000256" key="3">
    <source>
        <dbReference type="ARBA" id="ARBA00022729"/>
    </source>
</evidence>
<evidence type="ECO:0000256" key="4">
    <source>
        <dbReference type="ARBA" id="ARBA00023088"/>
    </source>
</evidence>
<reference evidence="9 11" key="3">
    <citation type="submission" date="2021-01" db="EMBL/GenBank/DDBJ databases">
        <title>Sequencing the genomes of 1000 actinobacteria strains.</title>
        <authorList>
            <person name="Klenk H.-P."/>
        </authorList>
    </citation>
    <scope>NUCLEOTIDE SEQUENCE [LARGE SCALE GENOMIC DNA]</scope>
    <source>
        <strain evidence="9 11">DSM 20542</strain>
    </source>
</reference>
<dbReference type="RefSeq" id="WP_175329611.1">
    <property type="nucleotide sequence ID" value="NZ_BMOI01000004.1"/>
</dbReference>
<keyword evidence="4" id="KW-0572">Peptidoglycan-anchor</keyword>
<dbReference type="GO" id="GO:0005509">
    <property type="term" value="F:calcium ion binding"/>
    <property type="evidence" value="ECO:0007669"/>
    <property type="project" value="InterPro"/>
</dbReference>
<evidence type="ECO:0000313" key="8">
    <source>
        <dbReference type="EMBL" id="GGK96490.1"/>
    </source>
</evidence>
<proteinExistence type="predicted"/>
<dbReference type="PROSITE" id="PS51318">
    <property type="entry name" value="TAT"/>
    <property type="match status" value="1"/>
</dbReference>
<dbReference type="Gene3D" id="2.60.40.10">
    <property type="entry name" value="Immunoglobulins"/>
    <property type="match status" value="2"/>
</dbReference>
<keyword evidence="3 6" id="KW-0732">Signal</keyword>
<feature type="transmembrane region" description="Helical" evidence="5">
    <location>
        <begin position="405"/>
        <end position="423"/>
    </location>
</feature>
<accession>A0A8H9GA12</accession>
<evidence type="ECO:0000256" key="6">
    <source>
        <dbReference type="SAM" id="SignalP"/>
    </source>
</evidence>
<sequence>MRSTTSSSRRRAALVAATAIAVVTVGSGAAFGVSAANAATDTAPASTSAPATTAPAATAQAATTPAASTALAFTEPSTKADPLALSATVGTPFSHTFHTTGGNGTVGYAIQDAPSSAWTVNVETGVLSATPTTAGTFDFEVVALSGGEQVTEYVRVTVAPSPLSFTEPSTKAQPLALTATAGTTFTHTFRAVGGSGSLAYAIQDAPSSAFTVNVSTGVLTSTETTAGTYDFEVVALRGKTTATEYVRLTVRPAAPIGLITFVGHGTPGSTAYEVGPSGTITAFTGTGKDLGTVSSIPAKQNGTLVVSGIAVDRFGNSTEPQTTGQPLATLTSSVASDRIVPDTAKHVVRITFPHASQHRLTVSQDGVSTSFTVAVQPLATTAVATSATGTGATLAYTGADERTPIAWGAGLLAAGATLLGFRLRRRRI</sequence>
<dbReference type="AlphaFoldDB" id="A0A8H9GA12"/>
<reference evidence="8" key="1">
    <citation type="journal article" date="2014" name="Int. J. Syst. Evol. Microbiol.">
        <title>Complete genome sequence of Corynebacterium casei LMG S-19264T (=DSM 44701T), isolated from a smear-ripened cheese.</title>
        <authorList>
            <consortium name="US DOE Joint Genome Institute (JGI-PGF)"/>
            <person name="Walter F."/>
            <person name="Albersmeier A."/>
            <person name="Kalinowski J."/>
            <person name="Ruckert C."/>
        </authorList>
    </citation>
    <scope>NUCLEOTIDE SEQUENCE</scope>
    <source>
        <strain evidence="8">JCM 1480</strain>
    </source>
</reference>
<evidence type="ECO:0000313" key="10">
    <source>
        <dbReference type="Proteomes" id="UP000648535"/>
    </source>
</evidence>
<dbReference type="PROSITE" id="PS50847">
    <property type="entry name" value="GRAM_POS_ANCHORING"/>
    <property type="match status" value="1"/>
</dbReference>
<dbReference type="InterPro" id="IPR019931">
    <property type="entry name" value="LPXTG_anchor"/>
</dbReference>
<organism evidence="8 10">
    <name type="scientific">Curtobacterium luteum</name>
    <dbReference type="NCBI Taxonomy" id="33881"/>
    <lineage>
        <taxon>Bacteria</taxon>
        <taxon>Bacillati</taxon>
        <taxon>Actinomycetota</taxon>
        <taxon>Actinomycetes</taxon>
        <taxon>Micrococcales</taxon>
        <taxon>Microbacteriaceae</taxon>
        <taxon>Curtobacterium</taxon>
    </lineage>
</organism>
<keyword evidence="5" id="KW-1133">Transmembrane helix</keyword>
<dbReference type="EMBL" id="BMOI01000004">
    <property type="protein sequence ID" value="GGK96490.1"/>
    <property type="molecule type" value="Genomic_DNA"/>
</dbReference>
<dbReference type="GO" id="GO:0005975">
    <property type="term" value="P:carbohydrate metabolic process"/>
    <property type="evidence" value="ECO:0007669"/>
    <property type="project" value="UniProtKB-ARBA"/>
</dbReference>
<dbReference type="InterPro" id="IPR013783">
    <property type="entry name" value="Ig-like_fold"/>
</dbReference>
<dbReference type="SUPFAM" id="SSF49313">
    <property type="entry name" value="Cadherin-like"/>
    <property type="match status" value="1"/>
</dbReference>
<gene>
    <name evidence="8" type="ORF">GCM10009769_13300</name>
    <name evidence="9" type="ORF">JOE58_000393</name>
</gene>
<keyword evidence="2" id="KW-0964">Secreted</keyword>
<keyword evidence="5" id="KW-0472">Membrane</keyword>
<evidence type="ECO:0000313" key="11">
    <source>
        <dbReference type="Proteomes" id="UP000746584"/>
    </source>
</evidence>
<dbReference type="Proteomes" id="UP000746584">
    <property type="component" value="Unassembled WGS sequence"/>
</dbReference>
<feature type="domain" description="Gram-positive cocci surface proteins LPxTG" evidence="7">
    <location>
        <begin position="394"/>
        <end position="428"/>
    </location>
</feature>
<evidence type="ECO:0000256" key="2">
    <source>
        <dbReference type="ARBA" id="ARBA00022525"/>
    </source>
</evidence>
<name>A0A8H9GA12_9MICO</name>
<dbReference type="InterPro" id="IPR006311">
    <property type="entry name" value="TAT_signal"/>
</dbReference>
<dbReference type="EMBL" id="JAFBCG010000001">
    <property type="protein sequence ID" value="MBM7801142.1"/>
    <property type="molecule type" value="Genomic_DNA"/>
</dbReference>
<evidence type="ECO:0000259" key="7">
    <source>
        <dbReference type="PROSITE" id="PS50847"/>
    </source>
</evidence>
<evidence type="ECO:0000256" key="5">
    <source>
        <dbReference type="SAM" id="Phobius"/>
    </source>
</evidence>
<feature type="signal peptide" evidence="6">
    <location>
        <begin position="1"/>
        <end position="38"/>
    </location>
</feature>
<protein>
    <recommendedName>
        <fullName evidence="7">Gram-positive cocci surface proteins LPxTG domain-containing protein</fullName>
    </recommendedName>
</protein>
<reference evidence="8" key="2">
    <citation type="submission" date="2020-09" db="EMBL/GenBank/DDBJ databases">
        <authorList>
            <person name="Sun Q."/>
            <person name="Ohkuma M."/>
        </authorList>
    </citation>
    <scope>NUCLEOTIDE SEQUENCE</scope>
    <source>
        <strain evidence="8">JCM 1480</strain>
    </source>
</reference>
<dbReference type="InterPro" id="IPR015919">
    <property type="entry name" value="Cadherin-like_sf"/>
</dbReference>
<evidence type="ECO:0000313" key="9">
    <source>
        <dbReference type="EMBL" id="MBM7801142.1"/>
    </source>
</evidence>
<keyword evidence="1" id="KW-0134">Cell wall</keyword>
<evidence type="ECO:0000256" key="1">
    <source>
        <dbReference type="ARBA" id="ARBA00022512"/>
    </source>
</evidence>
<dbReference type="Proteomes" id="UP000648535">
    <property type="component" value="Unassembled WGS sequence"/>
</dbReference>